<dbReference type="Proteomes" id="UP000249057">
    <property type="component" value="Unassembled WGS sequence"/>
</dbReference>
<proteinExistence type="predicted"/>
<reference evidence="1" key="1">
    <citation type="submission" date="2018-02" db="EMBL/GenBank/DDBJ databases">
        <title>The genomes of Aspergillus section Nigri reveals drivers in fungal speciation.</title>
        <authorList>
            <consortium name="DOE Joint Genome Institute"/>
            <person name="Vesth T.C."/>
            <person name="Nybo J."/>
            <person name="Theobald S."/>
            <person name="Brandl J."/>
            <person name="Frisvad J.C."/>
            <person name="Nielsen K.F."/>
            <person name="Lyhne E.K."/>
            <person name="Kogle M.E."/>
            <person name="Kuo A."/>
            <person name="Riley R."/>
            <person name="Clum A."/>
            <person name="Nolan M."/>
            <person name="Lipzen A."/>
            <person name="Salamov A."/>
            <person name="Henrissat B."/>
            <person name="Wiebenga A."/>
            <person name="De vries R.P."/>
            <person name="Grigoriev I.V."/>
            <person name="Mortensen U.H."/>
            <person name="Andersen M.R."/>
            <person name="Baker S.E."/>
        </authorList>
    </citation>
    <scope>NUCLEOTIDE SEQUENCE</scope>
    <source>
        <strain evidence="1">CBS 621.78</strain>
    </source>
</reference>
<sequence>MARLCPSSFPSFSSSLRSYYPPSLSSKKDLVRPSCPALPPSPRPSAVGLRHHTPLPAYRGVRSLREMQTAPLQPAVSKVRTSIRSLVSEKPSVVSSQGTSAPSSVRPRATSTPSEPVDARTRLRERRDAFAARVQLARDRMAAVSQRATSIPSRVSPSSTSTPSSVRPRAPSTSSVRSRATSAEEKAQRAQALLEATLNIPSSVPSSPVRPRATSTPSGPGDARTHLRTRRDTAEARAQRAEALLEVTLASSAAPSAVRKGKSKKSVSFNETTTVFTVSRWILPWRDQFRRY</sequence>
<accession>A0ACD1G7P5</accession>
<organism evidence="1 2">
    <name type="scientific">Aspergillus brunneoviolaceus CBS 621.78</name>
    <dbReference type="NCBI Taxonomy" id="1450534"/>
    <lineage>
        <taxon>Eukaryota</taxon>
        <taxon>Fungi</taxon>
        <taxon>Dikarya</taxon>
        <taxon>Ascomycota</taxon>
        <taxon>Pezizomycotina</taxon>
        <taxon>Eurotiomycetes</taxon>
        <taxon>Eurotiomycetidae</taxon>
        <taxon>Eurotiales</taxon>
        <taxon>Aspergillaceae</taxon>
        <taxon>Aspergillus</taxon>
        <taxon>Aspergillus subgen. Circumdati</taxon>
    </lineage>
</organism>
<name>A0ACD1G7P5_9EURO</name>
<keyword evidence="2" id="KW-1185">Reference proteome</keyword>
<evidence type="ECO:0000313" key="2">
    <source>
        <dbReference type="Proteomes" id="UP000249057"/>
    </source>
</evidence>
<dbReference type="EMBL" id="KZ825346">
    <property type="protein sequence ID" value="RAH45242.1"/>
    <property type="molecule type" value="Genomic_DNA"/>
</dbReference>
<evidence type="ECO:0000313" key="1">
    <source>
        <dbReference type="EMBL" id="RAH45242.1"/>
    </source>
</evidence>
<gene>
    <name evidence="1" type="ORF">BO95DRAFT_432212</name>
</gene>
<protein>
    <submittedName>
        <fullName evidence="1">Uncharacterized protein</fullName>
    </submittedName>
</protein>